<evidence type="ECO:0000313" key="7">
    <source>
        <dbReference type="Proteomes" id="UP001497522"/>
    </source>
</evidence>
<dbReference type="InterPro" id="IPR039647">
    <property type="entry name" value="EF_hand_pair_protein_CML-like"/>
</dbReference>
<dbReference type="InterPro" id="IPR018247">
    <property type="entry name" value="EF_Hand_1_Ca_BS"/>
</dbReference>
<accession>A0ABP1BL94</accession>
<protein>
    <recommendedName>
        <fullName evidence="5">EF-hand domain-containing protein</fullName>
    </recommendedName>
</protein>
<dbReference type="InterPro" id="IPR002048">
    <property type="entry name" value="EF_hand_dom"/>
</dbReference>
<feature type="domain" description="EF-hand" evidence="5">
    <location>
        <begin position="278"/>
        <end position="313"/>
    </location>
</feature>
<evidence type="ECO:0000256" key="3">
    <source>
        <dbReference type="ARBA" id="ARBA00022837"/>
    </source>
</evidence>
<feature type="compositionally biased region" description="Low complexity" evidence="4">
    <location>
        <begin position="138"/>
        <end position="154"/>
    </location>
</feature>
<dbReference type="EMBL" id="OZ023706">
    <property type="protein sequence ID" value="CAK9876443.1"/>
    <property type="molecule type" value="Genomic_DNA"/>
</dbReference>
<gene>
    <name evidence="6" type="ORF">CSSPJE1EN2_LOCUS18610</name>
</gene>
<name>A0ABP1BL94_9BRYO</name>
<dbReference type="InterPro" id="IPR011992">
    <property type="entry name" value="EF-hand-dom_pair"/>
</dbReference>
<keyword evidence="3" id="KW-0106">Calcium</keyword>
<dbReference type="CDD" id="cd00051">
    <property type="entry name" value="EFh"/>
    <property type="match status" value="2"/>
</dbReference>
<keyword evidence="1" id="KW-0479">Metal-binding</keyword>
<dbReference type="SUPFAM" id="SSF47473">
    <property type="entry name" value="EF-hand"/>
    <property type="match status" value="1"/>
</dbReference>
<feature type="domain" description="EF-hand" evidence="5">
    <location>
        <begin position="316"/>
        <end position="351"/>
    </location>
</feature>
<feature type="region of interest" description="Disordered" evidence="4">
    <location>
        <begin position="136"/>
        <end position="184"/>
    </location>
</feature>
<evidence type="ECO:0000256" key="4">
    <source>
        <dbReference type="SAM" id="MobiDB-lite"/>
    </source>
</evidence>
<keyword evidence="2" id="KW-0677">Repeat</keyword>
<feature type="region of interest" description="Disordered" evidence="4">
    <location>
        <begin position="252"/>
        <end position="279"/>
    </location>
</feature>
<keyword evidence="7" id="KW-1185">Reference proteome</keyword>
<evidence type="ECO:0000259" key="5">
    <source>
        <dbReference type="PROSITE" id="PS50222"/>
    </source>
</evidence>
<dbReference type="Gene3D" id="1.10.238.10">
    <property type="entry name" value="EF-hand"/>
    <property type="match status" value="2"/>
</dbReference>
<evidence type="ECO:0000313" key="6">
    <source>
        <dbReference type="EMBL" id="CAK9876443.1"/>
    </source>
</evidence>
<evidence type="ECO:0000256" key="2">
    <source>
        <dbReference type="ARBA" id="ARBA00022737"/>
    </source>
</evidence>
<feature type="domain" description="EF-hand" evidence="5">
    <location>
        <begin position="183"/>
        <end position="218"/>
    </location>
</feature>
<dbReference type="PROSITE" id="PS00018">
    <property type="entry name" value="EF_HAND_1"/>
    <property type="match status" value="4"/>
</dbReference>
<sequence length="352" mass="38821">MNVMNQIVDRSHNFFQEFHQFFSFAGHSTPPLLEEQRKIFLSVSSTRSASLTLAATGSLLLPLINWSTVDVYTVHQLKKMNFPSIIPNGNHHDHVEEKTSKLAELDQSASELPFFESNLEDAWHYGCVLNSDPGCTKPPSMSQQAPALASPAQAEKTHERSQSNMKLGRSESAVGTASRNARRKTPEMRRLFRTYDADNDGRISSGELDSVMKKLGLEISEDDLNGMVRSVDKNGDGYVDFDEFLDFQESFSADNKNGSGSGNDSEAPESSQHGNAGADDDELREAFDVFDKNKDGFISVKELHSVLRSLGISAGLTITNCEKMILAVDSNGDGQVDFLEFKDLMAADNLLP</sequence>
<reference evidence="6" key="1">
    <citation type="submission" date="2024-03" db="EMBL/GenBank/DDBJ databases">
        <authorList>
            <consortium name="ELIXIR-Norway"/>
            <consortium name="Elixir Norway"/>
        </authorList>
    </citation>
    <scope>NUCLEOTIDE SEQUENCE</scope>
</reference>
<dbReference type="Proteomes" id="UP001497522">
    <property type="component" value="Chromosome 5"/>
</dbReference>
<organism evidence="6 7">
    <name type="scientific">Sphagnum jensenii</name>
    <dbReference type="NCBI Taxonomy" id="128206"/>
    <lineage>
        <taxon>Eukaryota</taxon>
        <taxon>Viridiplantae</taxon>
        <taxon>Streptophyta</taxon>
        <taxon>Embryophyta</taxon>
        <taxon>Bryophyta</taxon>
        <taxon>Sphagnophytina</taxon>
        <taxon>Sphagnopsida</taxon>
        <taxon>Sphagnales</taxon>
        <taxon>Sphagnaceae</taxon>
        <taxon>Sphagnum</taxon>
    </lineage>
</organism>
<dbReference type="PROSITE" id="PS50222">
    <property type="entry name" value="EF_HAND_2"/>
    <property type="match status" value="4"/>
</dbReference>
<dbReference type="PANTHER" id="PTHR10891">
    <property type="entry name" value="EF-HAND CALCIUM-BINDING DOMAIN CONTAINING PROTEIN"/>
    <property type="match status" value="1"/>
</dbReference>
<proteinExistence type="predicted"/>
<feature type="compositionally biased region" description="Polar residues" evidence="4">
    <location>
        <begin position="252"/>
        <end position="274"/>
    </location>
</feature>
<dbReference type="Pfam" id="PF13499">
    <property type="entry name" value="EF-hand_7"/>
    <property type="match status" value="2"/>
</dbReference>
<feature type="domain" description="EF-hand" evidence="5">
    <location>
        <begin position="219"/>
        <end position="254"/>
    </location>
</feature>
<evidence type="ECO:0000256" key="1">
    <source>
        <dbReference type="ARBA" id="ARBA00022723"/>
    </source>
</evidence>
<dbReference type="SMART" id="SM00054">
    <property type="entry name" value="EFh"/>
    <property type="match status" value="4"/>
</dbReference>